<feature type="compositionally biased region" description="Polar residues" evidence="2">
    <location>
        <begin position="145"/>
        <end position="154"/>
    </location>
</feature>
<organism evidence="6">
    <name type="scientific">Grosmannia clavigera (strain kw1407 / UAMH 11150)</name>
    <name type="common">Blue stain fungus</name>
    <name type="synonym">Graphiocladiella clavigera</name>
    <dbReference type="NCBI Taxonomy" id="655863"/>
    <lineage>
        <taxon>Eukaryota</taxon>
        <taxon>Fungi</taxon>
        <taxon>Dikarya</taxon>
        <taxon>Ascomycota</taxon>
        <taxon>Pezizomycotina</taxon>
        <taxon>Sordariomycetes</taxon>
        <taxon>Sordariomycetidae</taxon>
        <taxon>Ophiostomatales</taxon>
        <taxon>Ophiostomataceae</taxon>
        <taxon>Leptographium</taxon>
    </lineage>
</organism>
<dbReference type="PROSITE" id="PS00383">
    <property type="entry name" value="TYR_PHOSPHATASE_1"/>
    <property type="match status" value="1"/>
</dbReference>
<evidence type="ECO:0000259" key="3">
    <source>
        <dbReference type="PROSITE" id="PS50055"/>
    </source>
</evidence>
<reference evidence="5 6" key="1">
    <citation type="journal article" date="2011" name="Proc. Natl. Acad. Sci. U.S.A.">
        <title>Genome and transcriptome analyses of the mountain pine beetle-fungal symbiont Grosmannia clavigera, a lodgepole pine pathogen.</title>
        <authorList>
            <person name="DiGuistini S."/>
            <person name="Wang Y."/>
            <person name="Liao N.Y."/>
            <person name="Taylor G."/>
            <person name="Tanguay P."/>
            <person name="Feau N."/>
            <person name="Henrissat B."/>
            <person name="Chan S.K."/>
            <person name="Hesse-Orce U."/>
            <person name="Alamouti S.M."/>
            <person name="Tsui C.K.M."/>
            <person name="Docking R.T."/>
            <person name="Levasseur A."/>
            <person name="Haridas S."/>
            <person name="Robertson G."/>
            <person name="Birol I."/>
            <person name="Holt R.A."/>
            <person name="Marra M.A."/>
            <person name="Hamelin R.C."/>
            <person name="Hirst M."/>
            <person name="Jones S.J.M."/>
            <person name="Bohlmann J."/>
            <person name="Breuil C."/>
        </authorList>
    </citation>
    <scope>NUCLEOTIDE SEQUENCE [LARGE SCALE GENOMIC DNA]</scope>
    <source>
        <strain evidence="6">kw1407 / UAMH 11150</strain>
    </source>
</reference>
<dbReference type="PANTHER" id="PTHR19134">
    <property type="entry name" value="RECEPTOR-TYPE TYROSINE-PROTEIN PHOSPHATASE"/>
    <property type="match status" value="1"/>
</dbReference>
<evidence type="ECO:0000256" key="1">
    <source>
        <dbReference type="ARBA" id="ARBA00009649"/>
    </source>
</evidence>
<dbReference type="SMART" id="SM00404">
    <property type="entry name" value="PTPc_motif"/>
    <property type="match status" value="1"/>
</dbReference>
<proteinExistence type="inferred from homology"/>
<dbReference type="RefSeq" id="XP_014170454.1">
    <property type="nucleotide sequence ID" value="XM_014314979.1"/>
</dbReference>
<feature type="domain" description="Tyrosine specific protein phosphatases" evidence="4">
    <location>
        <begin position="503"/>
        <end position="616"/>
    </location>
</feature>
<dbReference type="PRINTS" id="PR00700">
    <property type="entry name" value="PRTYPHPHTASE"/>
</dbReference>
<dbReference type="GO" id="GO:0004725">
    <property type="term" value="F:protein tyrosine phosphatase activity"/>
    <property type="evidence" value="ECO:0007669"/>
    <property type="project" value="InterPro"/>
</dbReference>
<feature type="region of interest" description="Disordered" evidence="2">
    <location>
        <begin position="1"/>
        <end position="54"/>
    </location>
</feature>
<dbReference type="InterPro" id="IPR016130">
    <property type="entry name" value="Tyr_Pase_AS"/>
</dbReference>
<dbReference type="STRING" id="655863.F0XN98"/>
<comment type="similarity">
    <text evidence="1">Belongs to the protein-tyrosine phosphatase family. Non-receptor class subfamily.</text>
</comment>
<dbReference type="InterPro" id="IPR003595">
    <property type="entry name" value="Tyr_Pase_cat"/>
</dbReference>
<feature type="region of interest" description="Disordered" evidence="2">
    <location>
        <begin position="635"/>
        <end position="675"/>
    </location>
</feature>
<accession>F0XN98</accession>
<dbReference type="GeneID" id="25975000"/>
<gene>
    <name evidence="5" type="ORF">CMQ_2053</name>
</gene>
<dbReference type="Proteomes" id="UP000007796">
    <property type="component" value="Unassembled WGS sequence"/>
</dbReference>
<dbReference type="OrthoDB" id="10253954at2759"/>
<feature type="compositionally biased region" description="Low complexity" evidence="2">
    <location>
        <begin position="421"/>
        <end position="457"/>
    </location>
</feature>
<dbReference type="PROSITE" id="PS50055">
    <property type="entry name" value="TYR_PHOSPHATASE_PTP"/>
    <property type="match status" value="1"/>
</dbReference>
<evidence type="ECO:0000313" key="6">
    <source>
        <dbReference type="Proteomes" id="UP000007796"/>
    </source>
</evidence>
<dbReference type="InterPro" id="IPR000242">
    <property type="entry name" value="PTP_cat"/>
</dbReference>
<dbReference type="eggNOG" id="KOG0791">
    <property type="taxonomic scope" value="Eukaryota"/>
</dbReference>
<dbReference type="Pfam" id="PF00102">
    <property type="entry name" value="Y_phosphatase"/>
    <property type="match status" value="3"/>
</dbReference>
<dbReference type="InParanoid" id="F0XN98"/>
<protein>
    <submittedName>
        <fullName evidence="5">Protein-tyrosine phosphatase 2</fullName>
    </submittedName>
</protein>
<feature type="region of interest" description="Disordered" evidence="2">
    <location>
        <begin position="72"/>
        <end position="154"/>
    </location>
</feature>
<dbReference type="SUPFAM" id="SSF52799">
    <property type="entry name" value="(Phosphotyrosine protein) phosphatases II"/>
    <property type="match status" value="1"/>
</dbReference>
<dbReference type="PROSITE" id="PS50056">
    <property type="entry name" value="TYR_PHOSPHATASE_2"/>
    <property type="match status" value="1"/>
</dbReference>
<dbReference type="InterPro" id="IPR050348">
    <property type="entry name" value="Protein-Tyr_Phosphatase"/>
</dbReference>
<feature type="compositionally biased region" description="Low complexity" evidence="2">
    <location>
        <begin position="14"/>
        <end position="25"/>
    </location>
</feature>
<feature type="compositionally biased region" description="Basic and acidic residues" evidence="2">
    <location>
        <begin position="664"/>
        <end position="675"/>
    </location>
</feature>
<feature type="domain" description="Tyrosine-protein phosphatase" evidence="3">
    <location>
        <begin position="244"/>
        <end position="625"/>
    </location>
</feature>
<feature type="region of interest" description="Disordered" evidence="2">
    <location>
        <begin position="392"/>
        <end position="461"/>
    </location>
</feature>
<feature type="compositionally biased region" description="Basic residues" evidence="2">
    <location>
        <begin position="1"/>
        <end position="13"/>
    </location>
</feature>
<dbReference type="SMART" id="SM00194">
    <property type="entry name" value="PTPc"/>
    <property type="match status" value="1"/>
</dbReference>
<dbReference type="PANTHER" id="PTHR19134:SF449">
    <property type="entry name" value="TYROSINE-PROTEIN PHOSPHATASE 1"/>
    <property type="match status" value="1"/>
</dbReference>
<dbReference type="InterPro" id="IPR000387">
    <property type="entry name" value="Tyr_Pase_dom"/>
</dbReference>
<dbReference type="Gene3D" id="3.90.190.10">
    <property type="entry name" value="Protein tyrosine phosphatase superfamily"/>
    <property type="match status" value="2"/>
</dbReference>
<feature type="compositionally biased region" description="Acidic residues" evidence="2">
    <location>
        <begin position="635"/>
        <end position="644"/>
    </location>
</feature>
<name>F0XN98_GROCL</name>
<keyword evidence="6" id="KW-1185">Reference proteome</keyword>
<evidence type="ECO:0000256" key="2">
    <source>
        <dbReference type="SAM" id="MobiDB-lite"/>
    </source>
</evidence>
<dbReference type="EMBL" id="GL629795">
    <property type="protein sequence ID" value="EFX00972.1"/>
    <property type="molecule type" value="Genomic_DNA"/>
</dbReference>
<dbReference type="eggNOG" id="KOG0789">
    <property type="taxonomic scope" value="Eukaryota"/>
</dbReference>
<dbReference type="AlphaFoldDB" id="F0XN98"/>
<feature type="compositionally biased region" description="Polar residues" evidence="2">
    <location>
        <begin position="38"/>
        <end position="54"/>
    </location>
</feature>
<evidence type="ECO:0000259" key="4">
    <source>
        <dbReference type="PROSITE" id="PS50056"/>
    </source>
</evidence>
<sequence length="675" mass="73375">MDRISHFRRHKKAAATATAATAAAAGSTPTGTMVRASTEPTTSTLPAEKTSTPKTATIAASDFAVQASDDTASIHPGSHIIPPFSPFRRARRSSPQPATGPVQGQDVIRTQQSSRPSRSSRSPFRDLLRPSTKRSRESPPGNAVTPVSQPESPTTALNTRFQSIVLPVKAGISRLSTQKGQLTLDRPAQDRKPKLPPFLDISLEEIDRRFQKILWHEHSRLKESIVAPAGQWARVTGSHLRVLDRYANIQPWDRNRVRLQVPPGRVDYINASPIVLTTTAAAAAARPPDRYIAMQGPKKSSVDHVWRMVYEQLRSPAVIVMLTETHEGSMEKCYPYYPQQPDDPPMLINQHDEFGDGFRASVRCAAVEELLDGAIEQRRILLRIHHKAVNPKSRVPSPATVTAGGETAAKSLPDTDGGETAVPAAAAVANGGSDDLGSSSGSAAGLSSSSVSSPVGPETDMDLEVAMGSPEIDYEDYEDERIVYHFLYKKWPDFGVPALADVDSFFALMRLSAEKNADVDNPRIVHCSAGVGRSGTFIALEHLVRELDAGVLENCDSADEAGRLDEVEQGDRNAGETEFASEAGECAAEADDLIFTTVNQLREQRRTMVQADSQYHFIYQVLRKLWLEKYGLGDGDGDAEEMQGLEESTGPGDEDDDVASSEPAPKRLEVDPFVA</sequence>
<dbReference type="HOGENOM" id="CLU_001645_9_12_1"/>
<dbReference type="FunCoup" id="F0XN98">
    <property type="interactions" value="807"/>
</dbReference>
<dbReference type="InterPro" id="IPR029021">
    <property type="entry name" value="Prot-tyrosine_phosphatase-like"/>
</dbReference>
<evidence type="ECO:0000313" key="5">
    <source>
        <dbReference type="EMBL" id="EFX00972.1"/>
    </source>
</evidence>
<feature type="compositionally biased region" description="Low complexity" evidence="2">
    <location>
        <begin position="113"/>
        <end position="122"/>
    </location>
</feature>